<accession>A0A939IST1</accession>
<evidence type="ECO:0000256" key="2">
    <source>
        <dbReference type="ARBA" id="ARBA00010790"/>
    </source>
</evidence>
<dbReference type="InterPro" id="IPR012132">
    <property type="entry name" value="GMC_OxRdtase"/>
</dbReference>
<keyword evidence="4 5" id="KW-0274">FAD</keyword>
<evidence type="ECO:0000256" key="4">
    <source>
        <dbReference type="ARBA" id="ARBA00022827"/>
    </source>
</evidence>
<dbReference type="EMBL" id="JAFKCV010000010">
    <property type="protein sequence ID" value="MBN7826756.1"/>
    <property type="molecule type" value="Genomic_DNA"/>
</dbReference>
<dbReference type="EC" id="1.1.99.1" evidence="9"/>
<dbReference type="Pfam" id="PF00732">
    <property type="entry name" value="GMC_oxred_N"/>
    <property type="match status" value="1"/>
</dbReference>
<dbReference type="PROSITE" id="PS00624">
    <property type="entry name" value="GMC_OXRED_2"/>
    <property type="match status" value="1"/>
</dbReference>
<evidence type="ECO:0000256" key="5">
    <source>
        <dbReference type="PIRSR" id="PIRSR000137-2"/>
    </source>
</evidence>
<dbReference type="PIRSF" id="PIRSF000137">
    <property type="entry name" value="Alcohol_oxidase"/>
    <property type="match status" value="1"/>
</dbReference>
<dbReference type="Gene3D" id="3.30.560.10">
    <property type="entry name" value="Glucose Oxidase, domain 3"/>
    <property type="match status" value="1"/>
</dbReference>
<reference evidence="9" key="1">
    <citation type="submission" date="2021-03" db="EMBL/GenBank/DDBJ databases">
        <title>novel species isolated from a fishpond in China.</title>
        <authorList>
            <person name="Lu H."/>
            <person name="Cai Z."/>
        </authorList>
    </citation>
    <scope>NUCLEOTIDE SEQUENCE</scope>
    <source>
        <strain evidence="9">JCM 30855</strain>
    </source>
</reference>
<evidence type="ECO:0000256" key="3">
    <source>
        <dbReference type="ARBA" id="ARBA00022630"/>
    </source>
</evidence>
<comment type="similarity">
    <text evidence="2 6">Belongs to the GMC oxidoreductase family.</text>
</comment>
<dbReference type="Proteomes" id="UP000664654">
    <property type="component" value="Unassembled WGS sequence"/>
</dbReference>
<dbReference type="GO" id="GO:0008812">
    <property type="term" value="F:choline dehydrogenase activity"/>
    <property type="evidence" value="ECO:0007669"/>
    <property type="project" value="UniProtKB-EC"/>
</dbReference>
<feature type="binding site" evidence="5">
    <location>
        <position position="223"/>
    </location>
    <ligand>
        <name>FAD</name>
        <dbReference type="ChEBI" id="CHEBI:57692"/>
    </ligand>
</feature>
<feature type="domain" description="Glucose-methanol-choline oxidoreductase N-terminal" evidence="7">
    <location>
        <begin position="86"/>
        <end position="109"/>
    </location>
</feature>
<dbReference type="RefSeq" id="WP_206574869.1">
    <property type="nucleotide sequence ID" value="NZ_JAFKCV010000010.1"/>
</dbReference>
<feature type="domain" description="Glucose-methanol-choline oxidoreductase N-terminal" evidence="8">
    <location>
        <begin position="258"/>
        <end position="272"/>
    </location>
</feature>
<evidence type="ECO:0000256" key="1">
    <source>
        <dbReference type="ARBA" id="ARBA00001974"/>
    </source>
</evidence>
<dbReference type="InterPro" id="IPR007867">
    <property type="entry name" value="GMC_OxRtase_C"/>
</dbReference>
<dbReference type="SUPFAM" id="SSF51905">
    <property type="entry name" value="FAD/NAD(P)-binding domain"/>
    <property type="match status" value="1"/>
</dbReference>
<dbReference type="SUPFAM" id="SSF54373">
    <property type="entry name" value="FAD-linked reductases, C-terminal domain"/>
    <property type="match status" value="1"/>
</dbReference>
<keyword evidence="3 6" id="KW-0285">Flavoprotein</keyword>
<keyword evidence="10" id="KW-1185">Reference proteome</keyword>
<dbReference type="PANTHER" id="PTHR11552:SF147">
    <property type="entry name" value="CHOLINE DEHYDROGENASE, MITOCHONDRIAL"/>
    <property type="match status" value="1"/>
</dbReference>
<protein>
    <submittedName>
        <fullName evidence="9">Choline dehydrogenase</fullName>
        <ecNumber evidence="9">1.1.99.1</ecNumber>
    </submittedName>
</protein>
<proteinExistence type="inferred from homology"/>
<comment type="caution">
    <text evidence="9">The sequence shown here is derived from an EMBL/GenBank/DDBJ whole genome shotgun (WGS) entry which is preliminary data.</text>
</comment>
<dbReference type="PROSITE" id="PS00623">
    <property type="entry name" value="GMC_OXRED_1"/>
    <property type="match status" value="1"/>
</dbReference>
<evidence type="ECO:0000259" key="8">
    <source>
        <dbReference type="PROSITE" id="PS00624"/>
    </source>
</evidence>
<comment type="cofactor">
    <cofactor evidence="1 5">
        <name>FAD</name>
        <dbReference type="ChEBI" id="CHEBI:57692"/>
    </cofactor>
</comment>
<dbReference type="InterPro" id="IPR000172">
    <property type="entry name" value="GMC_OxRdtase_N"/>
</dbReference>
<sequence>MTAHQQPQFDYLVIGAGSAGSALAARLSESAIHSVCLIEAGSRDSNPLIHIPMGLALLSRFRSINWGYQTEPQKHLHHRQLYWPRGKTLGGSSSINAMCYIRGARQDYDHWETLGATGWDWDSVLPYFKKAEDQQQGADDWHGVGGPLSVSQLRYLNPLSEAFVEAGQQSGLKKLADFNLDDREGVGAYQVTQKEGQRCSAARAYLSEARGRANLTLRTAGHVTRVLFDGQRAVGVELLTKQGKQSLYAKKEVLLCAGAINTPQLLMLSGIGPAGHLQEVGLPVLADLPGVGQNLQDHLDAIVQCQSRKAAGYGVAFGAIPDYLKGAWQYLRNRSGMVSSNIAETGGFARSSLADDLPDLQFHFIPAILQDHGRTLVHGYGYGLHVCCLYPKSRGQIRLASADPTAAPLIDPNYLDNAYDRQVMLDGVKLAREILAAPAFSAYQSRELLPGNEIRSDEDLLDFIRAKSETIYHPVGTCRMGTPQDSMAVVDASLRVRGVEGLRVVDASVMPTLIGGNTNAPVIMIAEKAADMILADS</sequence>
<dbReference type="AlphaFoldDB" id="A0A939IST1"/>
<evidence type="ECO:0000259" key="7">
    <source>
        <dbReference type="PROSITE" id="PS00623"/>
    </source>
</evidence>
<dbReference type="PANTHER" id="PTHR11552">
    <property type="entry name" value="GLUCOSE-METHANOL-CHOLINE GMC OXIDOREDUCTASE"/>
    <property type="match status" value="1"/>
</dbReference>
<keyword evidence="9" id="KW-0560">Oxidoreductase</keyword>
<dbReference type="GO" id="GO:0050660">
    <property type="term" value="F:flavin adenine dinucleotide binding"/>
    <property type="evidence" value="ECO:0007669"/>
    <property type="project" value="InterPro"/>
</dbReference>
<dbReference type="NCBIfam" id="NF002550">
    <property type="entry name" value="PRK02106.1"/>
    <property type="match status" value="1"/>
</dbReference>
<name>A0A939IST1_9ALTE</name>
<evidence type="ECO:0000313" key="9">
    <source>
        <dbReference type="EMBL" id="MBN7826756.1"/>
    </source>
</evidence>
<dbReference type="InterPro" id="IPR036188">
    <property type="entry name" value="FAD/NAD-bd_sf"/>
</dbReference>
<dbReference type="Gene3D" id="3.50.50.60">
    <property type="entry name" value="FAD/NAD(P)-binding domain"/>
    <property type="match status" value="1"/>
</dbReference>
<evidence type="ECO:0000256" key="6">
    <source>
        <dbReference type="RuleBase" id="RU003968"/>
    </source>
</evidence>
<gene>
    <name evidence="9" type="ORF">J0A66_16085</name>
</gene>
<evidence type="ECO:0000313" key="10">
    <source>
        <dbReference type="Proteomes" id="UP000664654"/>
    </source>
</evidence>
<organism evidence="9 10">
    <name type="scientific">Bowmanella dokdonensis</name>
    <dbReference type="NCBI Taxonomy" id="751969"/>
    <lineage>
        <taxon>Bacteria</taxon>
        <taxon>Pseudomonadati</taxon>
        <taxon>Pseudomonadota</taxon>
        <taxon>Gammaproteobacteria</taxon>
        <taxon>Alteromonadales</taxon>
        <taxon>Alteromonadaceae</taxon>
        <taxon>Bowmanella</taxon>
    </lineage>
</organism>
<dbReference type="Pfam" id="PF05199">
    <property type="entry name" value="GMC_oxred_C"/>
    <property type="match status" value="1"/>
</dbReference>